<dbReference type="PANTHER" id="PTHR46082:SF6">
    <property type="entry name" value="AAA+ ATPASE DOMAIN-CONTAINING PROTEIN-RELATED"/>
    <property type="match status" value="1"/>
</dbReference>
<evidence type="ECO:0000313" key="2">
    <source>
        <dbReference type="EMBL" id="PRX08616.1"/>
    </source>
</evidence>
<dbReference type="Proteomes" id="UP000239415">
    <property type="component" value="Unassembled WGS sequence"/>
</dbReference>
<dbReference type="Pfam" id="PF13676">
    <property type="entry name" value="TIR_2"/>
    <property type="match status" value="1"/>
</dbReference>
<name>A0A2T0JLY1_9ACTN</name>
<organism evidence="2 3">
    <name type="scientific">Actinoplanes italicus</name>
    <dbReference type="NCBI Taxonomy" id="113567"/>
    <lineage>
        <taxon>Bacteria</taxon>
        <taxon>Bacillati</taxon>
        <taxon>Actinomycetota</taxon>
        <taxon>Actinomycetes</taxon>
        <taxon>Micromonosporales</taxon>
        <taxon>Micromonosporaceae</taxon>
        <taxon>Actinoplanes</taxon>
    </lineage>
</organism>
<dbReference type="AlphaFoldDB" id="A0A2T0JLY1"/>
<dbReference type="InterPro" id="IPR011990">
    <property type="entry name" value="TPR-like_helical_dom_sf"/>
</dbReference>
<dbReference type="InterPro" id="IPR027417">
    <property type="entry name" value="P-loop_NTPase"/>
</dbReference>
<accession>A0A2T0JLY1</accession>
<dbReference type="InterPro" id="IPR002182">
    <property type="entry name" value="NB-ARC"/>
</dbReference>
<dbReference type="Gene3D" id="3.40.50.10140">
    <property type="entry name" value="Toll/interleukin-1 receptor homology (TIR) domain"/>
    <property type="match status" value="1"/>
</dbReference>
<dbReference type="GO" id="GO:0043531">
    <property type="term" value="F:ADP binding"/>
    <property type="evidence" value="ECO:0007669"/>
    <property type="project" value="InterPro"/>
</dbReference>
<reference evidence="2 3" key="1">
    <citation type="submission" date="2018-03" db="EMBL/GenBank/DDBJ databases">
        <title>Genomic Encyclopedia of Archaeal and Bacterial Type Strains, Phase II (KMG-II): from individual species to whole genera.</title>
        <authorList>
            <person name="Goeker M."/>
        </authorList>
    </citation>
    <scope>NUCLEOTIDE SEQUENCE [LARGE SCALE GENOMIC DNA]</scope>
    <source>
        <strain evidence="2 3">DSM 43146</strain>
    </source>
</reference>
<dbReference type="OrthoDB" id="580767at2"/>
<dbReference type="GO" id="GO:0007165">
    <property type="term" value="P:signal transduction"/>
    <property type="evidence" value="ECO:0007669"/>
    <property type="project" value="InterPro"/>
</dbReference>
<dbReference type="InterPro" id="IPR035897">
    <property type="entry name" value="Toll_tir_struct_dom_sf"/>
</dbReference>
<dbReference type="EMBL" id="PVMZ01000039">
    <property type="protein sequence ID" value="PRX08616.1"/>
    <property type="molecule type" value="Genomic_DNA"/>
</dbReference>
<evidence type="ECO:0000313" key="3">
    <source>
        <dbReference type="Proteomes" id="UP000239415"/>
    </source>
</evidence>
<dbReference type="PANTHER" id="PTHR46082">
    <property type="entry name" value="ATP/GTP-BINDING PROTEIN-RELATED"/>
    <property type="match status" value="1"/>
</dbReference>
<comment type="caution">
    <text evidence="2">The sequence shown here is derived from an EMBL/GenBank/DDBJ whole genome shotgun (WGS) entry which is preliminary data.</text>
</comment>
<proteinExistence type="predicted"/>
<dbReference type="InterPro" id="IPR000157">
    <property type="entry name" value="TIR_dom"/>
</dbReference>
<gene>
    <name evidence="2" type="ORF">CLV67_1393</name>
</gene>
<dbReference type="Pfam" id="PF13424">
    <property type="entry name" value="TPR_12"/>
    <property type="match status" value="1"/>
</dbReference>
<dbReference type="Gene3D" id="1.25.40.10">
    <property type="entry name" value="Tetratricopeptide repeat domain"/>
    <property type="match status" value="1"/>
</dbReference>
<dbReference type="Pfam" id="PF00931">
    <property type="entry name" value="NB-ARC"/>
    <property type="match status" value="1"/>
</dbReference>
<keyword evidence="3" id="KW-1185">Reference proteome</keyword>
<dbReference type="SUPFAM" id="SSF52540">
    <property type="entry name" value="P-loop containing nucleoside triphosphate hydrolases"/>
    <property type="match status" value="1"/>
</dbReference>
<dbReference type="InterPro" id="IPR053137">
    <property type="entry name" value="NLR-like"/>
</dbReference>
<feature type="domain" description="TIR" evidence="1">
    <location>
        <begin position="4"/>
        <end position="138"/>
    </location>
</feature>
<sequence length="790" mass="86931">MDGVTSRILISHAGRDRAWAEWARWHLETAGYTTELDGVDWAPGTNAVEAMDEALRRDNPMLVLLSSAYLDPERLTTDAWTARLAQRRRDPDAKLIPLRIENVDLHSGLWAPIVVPDVFGLSPDEAATILIDAVRRVIDPPPAGTLPTVPPSYPDRTVPAVSGGPRPPGSLPAVWNLARRNPGFTGRDEMLNRLHASLRGGSRVAVQALHGMGGVGKTQLALEYAHRFAGEYDLIWWIPAEQPELIGDHLATLAQKLRLVPAGAVTPDSVEALWDRLRRTDRWLLLFDNAENRDQLAPWLPDGPGHLLITSRDPNWTGVAQAVDVDVFARSESTGLLHKHLPNVSDADADRLAEALGDLPLAVGQAVDLLAETRLPIDTYLHDLGTHAADLMGEGRPPNGYPLPLAATVTLSAGRLCAADPAAGELLYLCARLGPEPVPPDLFTARPDLLPAPLQESARRPVAFGRVMAQLGRYGLARLTDSGPVLHRLVQAVLRDADVDAAGHREVVEELLSAAKPDNGSHPRWWPRWTVLLPHILAADPAATTNLSLRVTANAAVWHLMARGEYGTALPLAEQFYEEWKARFGPDEDSTLISANTLALVYRSVGRYEQARELDQDSLARERRLHGDDHRNTLVSASNLAAVLHELGEYERARDLDQDTLVRRRRLLGDDHNDTLTSARNLAGDLFMLGEYERARELDEDTLARRRRVLGDDHPYTLSSAGGLAADLHALGESERACELEVDTLARRRRVLGDDHPDTRRSAVNLAWGLDTLGRHAEADELRRKFPSET</sequence>
<dbReference type="Gene3D" id="3.40.50.300">
    <property type="entry name" value="P-loop containing nucleotide triphosphate hydrolases"/>
    <property type="match status" value="1"/>
</dbReference>
<dbReference type="NCBIfam" id="NF040586">
    <property type="entry name" value="FxSxx_TPR"/>
    <property type="match status" value="1"/>
</dbReference>
<dbReference type="PROSITE" id="PS50104">
    <property type="entry name" value="TIR"/>
    <property type="match status" value="1"/>
</dbReference>
<evidence type="ECO:0000259" key="1">
    <source>
        <dbReference type="PROSITE" id="PS50104"/>
    </source>
</evidence>
<dbReference type="SUPFAM" id="SSF48452">
    <property type="entry name" value="TPR-like"/>
    <property type="match status" value="2"/>
</dbReference>
<protein>
    <submittedName>
        <fullName evidence="2">Tetratricopeptide repeat protein</fullName>
    </submittedName>
</protein>
<dbReference type="SUPFAM" id="SSF52200">
    <property type="entry name" value="Toll/Interleukin receptor TIR domain"/>
    <property type="match status" value="1"/>
</dbReference>
<dbReference type="Pfam" id="PF13374">
    <property type="entry name" value="TPR_10"/>
    <property type="match status" value="2"/>
</dbReference>